<comment type="caution">
    <text evidence="2">The sequence shown here is derived from an EMBL/GenBank/DDBJ whole genome shotgun (WGS) entry which is preliminary data.</text>
</comment>
<accession>I0YWC3</accession>
<evidence type="ECO:0000256" key="1">
    <source>
        <dbReference type="SAM" id="SignalP"/>
    </source>
</evidence>
<dbReference type="KEGG" id="csl:COCSUDRAFT_63830"/>
<feature type="chain" id="PRO_5003636717" evidence="1">
    <location>
        <begin position="21"/>
        <end position="321"/>
    </location>
</feature>
<evidence type="ECO:0000313" key="3">
    <source>
        <dbReference type="Proteomes" id="UP000007264"/>
    </source>
</evidence>
<protein>
    <submittedName>
        <fullName evidence="2">Uncharacterized protein</fullName>
    </submittedName>
</protein>
<sequence>MRLLVALAAFVAVVAISAQGQSPPPAIIDIGVGASAGNPIVQIPTSTNPNGQLTGQVISVMGGDPTAVKAQVLKSSTNSDPGTTVTTGGTFNVLGTSGGTTATVQTTGGTFTPITSEAVGDPEIRAFDGETFEFEGTPGSFYEAVGDQDHQVSVFLKVGHMWDHNGTYMQGMGMKAHGQEILVTLSDDDCLQVTANNEVLHVPDDGTYGLNTTLGKTPSAVHLDWKLFREKLGNSVRVSTETMTITVYMTRAGIKDKGGVEQPAYLNFEATLNRAPDHDLRGFMGQSYNNVRSSTRKLQAVPEWGYHHNASEYELPDYFSI</sequence>
<dbReference type="AlphaFoldDB" id="I0YWC3"/>
<dbReference type="OrthoDB" id="2012132at2759"/>
<dbReference type="EMBL" id="AGSI01000009">
    <property type="protein sequence ID" value="EIE22692.1"/>
    <property type="molecule type" value="Genomic_DNA"/>
</dbReference>
<feature type="signal peptide" evidence="1">
    <location>
        <begin position="1"/>
        <end position="20"/>
    </location>
</feature>
<reference evidence="2 3" key="1">
    <citation type="journal article" date="2012" name="Genome Biol.">
        <title>The genome of the polar eukaryotic microalga coccomyxa subellipsoidea reveals traits of cold adaptation.</title>
        <authorList>
            <person name="Blanc G."/>
            <person name="Agarkova I."/>
            <person name="Grimwood J."/>
            <person name="Kuo A."/>
            <person name="Brueggeman A."/>
            <person name="Dunigan D."/>
            <person name="Gurnon J."/>
            <person name="Ladunga I."/>
            <person name="Lindquist E."/>
            <person name="Lucas S."/>
            <person name="Pangilinan J."/>
            <person name="Proschold T."/>
            <person name="Salamov A."/>
            <person name="Schmutz J."/>
            <person name="Weeks D."/>
            <person name="Yamada T."/>
            <person name="Claverie J.M."/>
            <person name="Grigoriev I."/>
            <person name="Van Etten J."/>
            <person name="Lomsadze A."/>
            <person name="Borodovsky M."/>
        </authorList>
    </citation>
    <scope>NUCLEOTIDE SEQUENCE [LARGE SCALE GENOMIC DNA]</scope>
    <source>
        <strain evidence="2 3">C-169</strain>
    </source>
</reference>
<dbReference type="RefSeq" id="XP_005647236.1">
    <property type="nucleotide sequence ID" value="XM_005647179.1"/>
</dbReference>
<gene>
    <name evidence="2" type="ORF">COCSUDRAFT_63830</name>
</gene>
<proteinExistence type="predicted"/>
<dbReference type="eggNOG" id="ENOG502QUGT">
    <property type="taxonomic scope" value="Eukaryota"/>
</dbReference>
<keyword evidence="3" id="KW-1185">Reference proteome</keyword>
<dbReference type="GeneID" id="17040679"/>
<evidence type="ECO:0000313" key="2">
    <source>
        <dbReference type="EMBL" id="EIE22692.1"/>
    </source>
</evidence>
<keyword evidence="1" id="KW-0732">Signal</keyword>
<organism evidence="2 3">
    <name type="scientific">Coccomyxa subellipsoidea (strain C-169)</name>
    <name type="common">Green microalga</name>
    <dbReference type="NCBI Taxonomy" id="574566"/>
    <lineage>
        <taxon>Eukaryota</taxon>
        <taxon>Viridiplantae</taxon>
        <taxon>Chlorophyta</taxon>
        <taxon>core chlorophytes</taxon>
        <taxon>Trebouxiophyceae</taxon>
        <taxon>Trebouxiophyceae incertae sedis</taxon>
        <taxon>Coccomyxaceae</taxon>
        <taxon>Coccomyxa</taxon>
        <taxon>Coccomyxa subellipsoidea</taxon>
    </lineage>
</organism>
<dbReference type="Proteomes" id="UP000007264">
    <property type="component" value="Unassembled WGS sequence"/>
</dbReference>
<name>I0YWC3_COCSC</name>